<evidence type="ECO:0000313" key="10">
    <source>
        <dbReference type="Proteomes" id="UP001628220"/>
    </source>
</evidence>
<dbReference type="InterPro" id="IPR001567">
    <property type="entry name" value="Pept_M3A_M3B_dom"/>
</dbReference>
<evidence type="ECO:0000256" key="3">
    <source>
        <dbReference type="ARBA" id="ARBA00022723"/>
    </source>
</evidence>
<feature type="domain" description="Peptidase M3A/M3B catalytic" evidence="8">
    <location>
        <begin position="245"/>
        <end position="686"/>
    </location>
</feature>
<organism evidence="9 10">
    <name type="scientific">Porphyromonas miyakawae</name>
    <dbReference type="NCBI Taxonomy" id="3137470"/>
    <lineage>
        <taxon>Bacteria</taxon>
        <taxon>Pseudomonadati</taxon>
        <taxon>Bacteroidota</taxon>
        <taxon>Bacteroidia</taxon>
        <taxon>Bacteroidales</taxon>
        <taxon>Porphyromonadaceae</taxon>
        <taxon>Porphyromonas</taxon>
    </lineage>
</organism>
<protein>
    <submittedName>
        <fullName evidence="9">M3 family metallopeptidase</fullName>
    </submittedName>
</protein>
<reference evidence="9 10" key="1">
    <citation type="journal article" date="2025" name="Int. J. Syst. Evol. Microbiol.">
        <title>Desulfovibrio falkowii sp. nov., Porphyromonas miyakawae sp. nov., Mediterraneibacter flintii sp. nov. and Owariibacterium komagatae gen. nov., sp. nov., isolated from human faeces.</title>
        <authorList>
            <person name="Hamaguchi T."/>
            <person name="Ohara M."/>
            <person name="Hisatomi A."/>
            <person name="Sekiguchi K."/>
            <person name="Takeda J.I."/>
            <person name="Ueyama J."/>
            <person name="Ito M."/>
            <person name="Nishiwaki H."/>
            <person name="Ogi T."/>
            <person name="Hirayama M."/>
            <person name="Ohkuma M."/>
            <person name="Sakamoto M."/>
            <person name="Ohno K."/>
        </authorList>
    </citation>
    <scope>NUCLEOTIDE SEQUENCE [LARGE SCALE GENOMIC DNA]</scope>
    <source>
        <strain evidence="9 10">13CB11C</strain>
    </source>
</reference>
<dbReference type="SUPFAM" id="SSF55486">
    <property type="entry name" value="Metalloproteases ('zincins'), catalytic domain"/>
    <property type="match status" value="1"/>
</dbReference>
<evidence type="ECO:0000256" key="2">
    <source>
        <dbReference type="ARBA" id="ARBA00022670"/>
    </source>
</evidence>
<dbReference type="InterPro" id="IPR024079">
    <property type="entry name" value="MetalloPept_cat_dom_sf"/>
</dbReference>
<keyword evidence="3 7" id="KW-0479">Metal-binding</keyword>
<keyword evidence="6 7" id="KW-0482">Metalloprotease</keyword>
<keyword evidence="2 7" id="KW-0645">Protease</keyword>
<keyword evidence="5 7" id="KW-0862">Zinc</keyword>
<evidence type="ECO:0000256" key="5">
    <source>
        <dbReference type="ARBA" id="ARBA00022833"/>
    </source>
</evidence>
<keyword evidence="10" id="KW-1185">Reference proteome</keyword>
<dbReference type="Gene3D" id="1.10.1370.10">
    <property type="entry name" value="Neurolysin, domain 3"/>
    <property type="match status" value="1"/>
</dbReference>
<dbReference type="Proteomes" id="UP001628220">
    <property type="component" value="Unassembled WGS sequence"/>
</dbReference>
<gene>
    <name evidence="9" type="ORF">Tsumi_03180</name>
</gene>
<accession>A0ABQ0E0I0</accession>
<comment type="similarity">
    <text evidence="1 7">Belongs to the peptidase M3 family.</text>
</comment>
<dbReference type="InterPro" id="IPR045090">
    <property type="entry name" value="Pept_M3A_M3B"/>
</dbReference>
<dbReference type="PANTHER" id="PTHR43660:SF1">
    <property type="entry name" value="DIPEPTIDYL CARBOXYPEPTIDASE"/>
    <property type="match status" value="1"/>
</dbReference>
<dbReference type="EMBL" id="BAAFSF010000001">
    <property type="protein sequence ID" value="GAB1251214.1"/>
    <property type="molecule type" value="Genomic_DNA"/>
</dbReference>
<comment type="cofactor">
    <cofactor evidence="7">
        <name>Zn(2+)</name>
        <dbReference type="ChEBI" id="CHEBI:29105"/>
    </cofactor>
    <text evidence="7">Binds 1 zinc ion.</text>
</comment>
<dbReference type="Pfam" id="PF01432">
    <property type="entry name" value="Peptidase_M3"/>
    <property type="match status" value="1"/>
</dbReference>
<evidence type="ECO:0000256" key="4">
    <source>
        <dbReference type="ARBA" id="ARBA00022801"/>
    </source>
</evidence>
<keyword evidence="4 7" id="KW-0378">Hydrolase</keyword>
<dbReference type="CDD" id="cd06456">
    <property type="entry name" value="M3A_DCP"/>
    <property type="match status" value="1"/>
</dbReference>
<comment type="caution">
    <text evidence="9">The sequence shown here is derived from an EMBL/GenBank/DDBJ whole genome shotgun (WGS) entry which is preliminary data.</text>
</comment>
<dbReference type="InterPro" id="IPR034005">
    <property type="entry name" value="M3A_DCP"/>
</dbReference>
<dbReference type="Gene3D" id="3.40.390.10">
    <property type="entry name" value="Collagenase (Catalytic Domain)"/>
    <property type="match status" value="1"/>
</dbReference>
<dbReference type="InterPro" id="IPR024077">
    <property type="entry name" value="Neurolysin/TOP_dom2"/>
</dbReference>
<evidence type="ECO:0000256" key="1">
    <source>
        <dbReference type="ARBA" id="ARBA00006040"/>
    </source>
</evidence>
<evidence type="ECO:0000256" key="6">
    <source>
        <dbReference type="ARBA" id="ARBA00023049"/>
    </source>
</evidence>
<evidence type="ECO:0000313" key="9">
    <source>
        <dbReference type="EMBL" id="GAB1251214.1"/>
    </source>
</evidence>
<dbReference type="PANTHER" id="PTHR43660">
    <property type="entry name" value="DIPEPTIDYL CARBOXYPEPTIDASE"/>
    <property type="match status" value="1"/>
</dbReference>
<proteinExistence type="inferred from homology"/>
<dbReference type="Gene3D" id="1.10.1370.40">
    <property type="match status" value="1"/>
</dbReference>
<name>A0ABQ0E0I0_9PORP</name>
<sequence length="692" mass="79499">MPITKNMSTQQNNNPKEQLESLFIHPDTPLGAYPFDVLKEDDFAHLIDEAIAQEEEDILTIERNADSPSFENTILALEESGKALEALLGAFYNLLHAHSSEKLMALSEEFAPKLTALRLRKLHSPILFKRIHTLYEQREFLALSKEEKRLMYRAYESFVDSGAAVNEAQQENLGKVFLRLSKSTTAFGNQALKDQELFRYFLPLGSAAVEPLPQSILNRAKSRCTEERQESGYLFALTAPEYQAVMSYSPDEALRKTFYYAWMQRGNHPNCYNTTHLIRTIIAARLEIAQILGYSSYAAYALKDRMLSDPEEVIKLLNELETASRNKCQAELRMLAAQDPTLSVTPWNIPYLFEQIRRKQLDYNREEVRAYFPADQAVSGVLRLAEQLYRIHFIERSDIPVYDPCVKTFEVWDNQTDRHLGLLYLDLFARSGKRSGAWMNNLKDQDEKQRPHILIVMNFTPPEADRPALLYLEDVHTLLHEFGHAMHGMLSQVRYKSLSGTNVTRDFVELPSQIMENWLYEPEFLQSFAKHYQTNAPLPQHLIDKILATRCFQSGYATQRQLSFGFLDMAYHSITSKEDIPMDIEAFEKNAMKQATCFPLPAEGCLMSSAFGHLFAGGYAAGYYGYKWSEVLAADAFSLFQEKGIYNTLVADCFRREILEKGDTEEAMELYERFRGRRPLVSALIHQDGLRE</sequence>
<evidence type="ECO:0000259" key="8">
    <source>
        <dbReference type="Pfam" id="PF01432"/>
    </source>
</evidence>
<evidence type="ECO:0000256" key="7">
    <source>
        <dbReference type="RuleBase" id="RU003435"/>
    </source>
</evidence>